<dbReference type="SUPFAM" id="SSF158397">
    <property type="entry name" value="TM1646-like"/>
    <property type="match status" value="1"/>
</dbReference>
<dbReference type="InterPro" id="IPR005585">
    <property type="entry name" value="DUF327"/>
</dbReference>
<comment type="caution">
    <text evidence="1">The sequence shown here is derived from an EMBL/GenBank/DDBJ whole genome shotgun (WGS) entry which is preliminary data.</text>
</comment>
<gene>
    <name evidence="1" type="ORF">JOC83_003314</name>
</gene>
<name>A0ABS2QZT0_9BACI</name>
<dbReference type="Gene3D" id="1.20.120.490">
    <property type="entry name" value="Hypothetical protein TM1646-like domain"/>
    <property type="match status" value="1"/>
</dbReference>
<dbReference type="RefSeq" id="WP_205188463.1">
    <property type="nucleotide sequence ID" value="NZ_JAFBFC010000007.1"/>
</dbReference>
<evidence type="ECO:0000313" key="2">
    <source>
        <dbReference type="Proteomes" id="UP000809829"/>
    </source>
</evidence>
<dbReference type="Pfam" id="PF03885">
    <property type="entry name" value="DUF327"/>
    <property type="match status" value="1"/>
</dbReference>
<keyword evidence="2" id="KW-1185">Reference proteome</keyword>
<protein>
    <submittedName>
        <fullName evidence="1">Uncharacterized protein YaaR (DUF327 family)</fullName>
    </submittedName>
</protein>
<reference evidence="1 2" key="1">
    <citation type="submission" date="2021-01" db="EMBL/GenBank/DDBJ databases">
        <title>Genomic Encyclopedia of Type Strains, Phase IV (KMG-IV): sequencing the most valuable type-strain genomes for metagenomic binning, comparative biology and taxonomic classification.</title>
        <authorList>
            <person name="Goeker M."/>
        </authorList>
    </citation>
    <scope>NUCLEOTIDE SEQUENCE [LARGE SCALE GENOMIC DNA]</scope>
    <source>
        <strain evidence="1 2">DSM 104297</strain>
    </source>
</reference>
<accession>A0ABS2QZT0</accession>
<dbReference type="EMBL" id="JAFBFC010000007">
    <property type="protein sequence ID" value="MBM7704457.1"/>
    <property type="molecule type" value="Genomic_DNA"/>
</dbReference>
<dbReference type="InterPro" id="IPR024042">
    <property type="entry name" value="TM1646-like_dom_sf"/>
</dbReference>
<sequence length="145" mass="16576">MEIQRLQKASLQNVQTASKGVTPSTSFTEVMGQKHQDATYERLHKLMQQIEHQGEMLAKHRSVDGLRQYKKLVKQFMDDVVKSGLTLDQQRGFNNRGSYTTYHTVREVDGKLHDLTAAVLHKEQNQLDLLKVVGEIQGLLVNLYV</sequence>
<organism evidence="1 2">
    <name type="scientific">Priestia iocasae</name>
    <dbReference type="NCBI Taxonomy" id="2291674"/>
    <lineage>
        <taxon>Bacteria</taxon>
        <taxon>Bacillati</taxon>
        <taxon>Bacillota</taxon>
        <taxon>Bacilli</taxon>
        <taxon>Bacillales</taxon>
        <taxon>Bacillaceae</taxon>
        <taxon>Priestia</taxon>
    </lineage>
</organism>
<dbReference type="Proteomes" id="UP000809829">
    <property type="component" value="Unassembled WGS sequence"/>
</dbReference>
<proteinExistence type="predicted"/>
<evidence type="ECO:0000313" key="1">
    <source>
        <dbReference type="EMBL" id="MBM7704457.1"/>
    </source>
</evidence>